<evidence type="ECO:0000259" key="2">
    <source>
        <dbReference type="Pfam" id="PF08241"/>
    </source>
</evidence>
<feature type="compositionally biased region" description="Polar residues" evidence="1">
    <location>
        <begin position="137"/>
        <end position="165"/>
    </location>
</feature>
<dbReference type="PANTHER" id="PTHR43591:SF24">
    <property type="entry name" value="2-METHOXY-6-POLYPRENYL-1,4-BENZOQUINOL METHYLASE, MITOCHONDRIAL"/>
    <property type="match status" value="1"/>
</dbReference>
<proteinExistence type="predicted"/>
<reference evidence="3" key="1">
    <citation type="submission" date="2016-04" db="EMBL/GenBank/DDBJ databases">
        <authorList>
            <person name="Evans L.H."/>
            <person name="Alamgir A."/>
            <person name="Owens N."/>
            <person name="Weber N.D."/>
            <person name="Virtaneva K."/>
            <person name="Barbian K."/>
            <person name="Babar A."/>
            <person name="Rosenke K."/>
        </authorList>
    </citation>
    <scope>NUCLEOTIDE SEQUENCE [LARGE SCALE GENOMIC DNA]</scope>
    <source>
        <strain evidence="3">CBS 101.48</strain>
    </source>
</reference>
<evidence type="ECO:0000313" key="4">
    <source>
        <dbReference type="Proteomes" id="UP000078561"/>
    </source>
</evidence>
<evidence type="ECO:0000313" key="3">
    <source>
        <dbReference type="EMBL" id="SAL97520.1"/>
    </source>
</evidence>
<dbReference type="Gene3D" id="3.40.50.150">
    <property type="entry name" value="Vaccinia Virus protein VP39"/>
    <property type="match status" value="1"/>
</dbReference>
<feature type="compositionally biased region" description="Polar residues" evidence="1">
    <location>
        <begin position="110"/>
        <end position="127"/>
    </location>
</feature>
<feature type="domain" description="Methyltransferase type 11" evidence="2">
    <location>
        <begin position="410"/>
        <end position="450"/>
    </location>
</feature>
<dbReference type="InterPro" id="IPR013216">
    <property type="entry name" value="Methyltransf_11"/>
</dbReference>
<feature type="compositionally biased region" description="Low complexity" evidence="1">
    <location>
        <begin position="553"/>
        <end position="563"/>
    </location>
</feature>
<feature type="region of interest" description="Disordered" evidence="1">
    <location>
        <begin position="1"/>
        <end position="93"/>
    </location>
</feature>
<dbReference type="InterPro" id="IPR029063">
    <property type="entry name" value="SAM-dependent_MTases_sf"/>
</dbReference>
<feature type="region of interest" description="Disordered" evidence="1">
    <location>
        <begin position="208"/>
        <end position="260"/>
    </location>
</feature>
<feature type="region of interest" description="Disordered" evidence="1">
    <location>
        <begin position="108"/>
        <end position="165"/>
    </location>
</feature>
<dbReference type="GO" id="GO:0008757">
    <property type="term" value="F:S-adenosylmethionine-dependent methyltransferase activity"/>
    <property type="evidence" value="ECO:0007669"/>
    <property type="project" value="InterPro"/>
</dbReference>
<dbReference type="SUPFAM" id="SSF53335">
    <property type="entry name" value="S-adenosyl-L-methionine-dependent methyltransferases"/>
    <property type="match status" value="1"/>
</dbReference>
<organism evidence="3">
    <name type="scientific">Absidia glauca</name>
    <name type="common">Pin mould</name>
    <dbReference type="NCBI Taxonomy" id="4829"/>
    <lineage>
        <taxon>Eukaryota</taxon>
        <taxon>Fungi</taxon>
        <taxon>Fungi incertae sedis</taxon>
        <taxon>Mucoromycota</taxon>
        <taxon>Mucoromycotina</taxon>
        <taxon>Mucoromycetes</taxon>
        <taxon>Mucorales</taxon>
        <taxon>Cunninghamellaceae</taxon>
        <taxon>Absidia</taxon>
    </lineage>
</organism>
<dbReference type="OrthoDB" id="2013972at2759"/>
<feature type="compositionally biased region" description="Polar residues" evidence="1">
    <location>
        <begin position="39"/>
        <end position="69"/>
    </location>
</feature>
<sequence>MQANRKHSWMFGWTPPWHRKEGDMNQHSSTAGHQRRRQQNQSSKVATFDNDQIHYSYNNNTNESFPSSRQTDRTADTGSPLSSSNSSFTSSLRRNTKGSVLDFFHRRKSSTPSSVMSTLPASQQSSMVGPLCGRNASIPTSSSAIALSNGSPQPHSTLQSTSPTNALSTSSIIMNNSHHQAANAHSITSPPLVPAAAVTATATAAATSTSSSSSIHQHHRFPFGGHHSETANAPSTIPEEHHSPPYPHRTSPPHNGTTSTIALRPYDTLIQKAGPFYEQTMEDSAPPSMDDTKRITLRHDLVKLALDGLFKSPLDPHQEGERQVLQIGCGNGAWCVDFAKEHPKWFVVGLDDQYGGPLISAASSKKMMMSGTSLSSSTASSLLLPAGQAANGCNFTFIRSTTTLVDGLKMFPDGHFDLIYGRFLALALPPSDYEDLISECWRVCKPGGFVEFTELDMRIYGTQGSGTLVKKLNQQVVSAMKKQKLDPRLPRHLQDLFFKLLVDDQPASSRQRQNSYQVKYNSLPLGVWGGRLGVMFRDDIHDVLDALNVTTTSTNTTTTTTSSIVPDELHDEDDDDDLDENDEPDDLGNRNTPFEEDWTTTTDLLDDELDSQMAFMNIYQIFAQKHKE</sequence>
<protein>
    <recommendedName>
        <fullName evidence="2">Methyltransferase type 11 domain-containing protein</fullName>
    </recommendedName>
</protein>
<name>A0A168LUC0_ABSGL</name>
<dbReference type="Proteomes" id="UP000078561">
    <property type="component" value="Unassembled WGS sequence"/>
</dbReference>
<dbReference type="AlphaFoldDB" id="A0A168LUC0"/>
<gene>
    <name evidence="3" type="primary">ABSGL_03017.1 scaffold 4097</name>
</gene>
<keyword evidence="4" id="KW-1185">Reference proteome</keyword>
<dbReference type="InParanoid" id="A0A168LUC0"/>
<dbReference type="Pfam" id="PF08241">
    <property type="entry name" value="Methyltransf_11"/>
    <property type="match status" value="1"/>
</dbReference>
<dbReference type="EMBL" id="LT551811">
    <property type="protein sequence ID" value="SAL97520.1"/>
    <property type="molecule type" value="Genomic_DNA"/>
</dbReference>
<feature type="compositionally biased region" description="Low complexity" evidence="1">
    <location>
        <begin position="79"/>
        <end position="93"/>
    </location>
</feature>
<accession>A0A168LUC0</accession>
<feature type="region of interest" description="Disordered" evidence="1">
    <location>
        <begin position="553"/>
        <end position="600"/>
    </location>
</feature>
<dbReference type="PANTHER" id="PTHR43591">
    <property type="entry name" value="METHYLTRANSFERASE"/>
    <property type="match status" value="1"/>
</dbReference>
<evidence type="ECO:0000256" key="1">
    <source>
        <dbReference type="SAM" id="MobiDB-lite"/>
    </source>
</evidence>
<feature type="compositionally biased region" description="Acidic residues" evidence="1">
    <location>
        <begin position="569"/>
        <end position="586"/>
    </location>
</feature>